<keyword evidence="1" id="KW-0479">Metal-binding</keyword>
<sequence length="123" mass="14107">MDVRKCCVNNCSSTNGTHRLFCFPKDDKLRELWLSYVIPTNKELSGLSKHQLLSKRVCQNHFDRYQFDGMGNRLRYGYPCLFSEKEISFGIPLSSTVNDHLSDHNYYLSSAPESPTLVTSHIG</sequence>
<evidence type="ECO:0000256" key="5">
    <source>
        <dbReference type="PROSITE-ProRule" id="PRU00309"/>
    </source>
</evidence>
<comment type="caution">
    <text evidence="7">The sequence shown here is derived from an EMBL/GenBank/DDBJ whole genome shotgun (WGS) entry which is preliminary data.</text>
</comment>
<proteinExistence type="predicted"/>
<evidence type="ECO:0000313" key="7">
    <source>
        <dbReference type="EMBL" id="KAF9419412.1"/>
    </source>
</evidence>
<dbReference type="SMART" id="SM00980">
    <property type="entry name" value="THAP"/>
    <property type="match status" value="1"/>
</dbReference>
<keyword evidence="8" id="KW-1185">Reference proteome</keyword>
<dbReference type="GO" id="GO:0003677">
    <property type="term" value="F:DNA binding"/>
    <property type="evidence" value="ECO:0007669"/>
    <property type="project" value="UniProtKB-UniRule"/>
</dbReference>
<dbReference type="InterPro" id="IPR006612">
    <property type="entry name" value="THAP_Znf"/>
</dbReference>
<dbReference type="EMBL" id="JACKWZ010000043">
    <property type="protein sequence ID" value="KAF9419412.1"/>
    <property type="molecule type" value="Genomic_DNA"/>
</dbReference>
<feature type="domain" description="THAP-type" evidence="6">
    <location>
        <begin position="1"/>
        <end position="82"/>
    </location>
</feature>
<dbReference type="PROSITE" id="PS50950">
    <property type="entry name" value="ZF_THAP"/>
    <property type="match status" value="1"/>
</dbReference>
<accession>A0A835GKD1</accession>
<dbReference type="GO" id="GO:0008270">
    <property type="term" value="F:zinc ion binding"/>
    <property type="evidence" value="ECO:0007669"/>
    <property type="project" value="UniProtKB-KW"/>
</dbReference>
<evidence type="ECO:0000256" key="1">
    <source>
        <dbReference type="ARBA" id="ARBA00022723"/>
    </source>
</evidence>
<evidence type="ECO:0000256" key="4">
    <source>
        <dbReference type="ARBA" id="ARBA00023125"/>
    </source>
</evidence>
<reference evidence="7" key="1">
    <citation type="submission" date="2020-08" db="EMBL/GenBank/DDBJ databases">
        <title>Spodoptera exigua strain:BAW_Kor-Di-RS1 Genome sequencing and assembly.</title>
        <authorList>
            <person name="Kim J."/>
            <person name="Nam H.Y."/>
            <person name="Kwon M."/>
            <person name="Choi J.H."/>
            <person name="Cho S.R."/>
            <person name="Kim G.-H."/>
        </authorList>
    </citation>
    <scope>NUCLEOTIDE SEQUENCE</scope>
    <source>
        <strain evidence="7">BAW_Kor-Di-RS1</strain>
        <tissue evidence="7">Whole-body</tissue>
    </source>
</reference>
<dbReference type="Pfam" id="PF05485">
    <property type="entry name" value="THAP"/>
    <property type="match status" value="1"/>
</dbReference>
<evidence type="ECO:0000259" key="6">
    <source>
        <dbReference type="PROSITE" id="PS50950"/>
    </source>
</evidence>
<dbReference type="AlphaFoldDB" id="A0A835GKD1"/>
<keyword evidence="2 5" id="KW-0863">Zinc-finger</keyword>
<protein>
    <recommendedName>
        <fullName evidence="6">THAP-type domain-containing protein</fullName>
    </recommendedName>
</protein>
<organism evidence="7 8">
    <name type="scientific">Spodoptera exigua</name>
    <name type="common">Beet armyworm</name>
    <name type="synonym">Noctua fulgens</name>
    <dbReference type="NCBI Taxonomy" id="7107"/>
    <lineage>
        <taxon>Eukaryota</taxon>
        <taxon>Metazoa</taxon>
        <taxon>Ecdysozoa</taxon>
        <taxon>Arthropoda</taxon>
        <taxon>Hexapoda</taxon>
        <taxon>Insecta</taxon>
        <taxon>Pterygota</taxon>
        <taxon>Neoptera</taxon>
        <taxon>Endopterygota</taxon>
        <taxon>Lepidoptera</taxon>
        <taxon>Glossata</taxon>
        <taxon>Ditrysia</taxon>
        <taxon>Noctuoidea</taxon>
        <taxon>Noctuidae</taxon>
        <taxon>Amphipyrinae</taxon>
        <taxon>Spodoptera</taxon>
    </lineage>
</organism>
<dbReference type="Proteomes" id="UP000648187">
    <property type="component" value="Unassembled WGS sequence"/>
</dbReference>
<keyword evidence="4 5" id="KW-0238">DNA-binding</keyword>
<name>A0A835GKD1_SPOEX</name>
<dbReference type="SUPFAM" id="SSF57716">
    <property type="entry name" value="Glucocorticoid receptor-like (DNA-binding domain)"/>
    <property type="match status" value="1"/>
</dbReference>
<evidence type="ECO:0000256" key="3">
    <source>
        <dbReference type="ARBA" id="ARBA00022833"/>
    </source>
</evidence>
<evidence type="ECO:0000256" key="2">
    <source>
        <dbReference type="ARBA" id="ARBA00022771"/>
    </source>
</evidence>
<gene>
    <name evidence="7" type="ORF">HW555_004060</name>
</gene>
<evidence type="ECO:0000313" key="8">
    <source>
        <dbReference type="Proteomes" id="UP000648187"/>
    </source>
</evidence>
<keyword evidence="3" id="KW-0862">Zinc</keyword>
<feature type="non-terminal residue" evidence="7">
    <location>
        <position position="1"/>
    </location>
</feature>